<proteinExistence type="predicted"/>
<dbReference type="RefSeq" id="YP_008240891.1">
    <property type="nucleotide sequence ID" value="NC_021789.1"/>
</dbReference>
<dbReference type="GeneID" id="16881065"/>
<dbReference type="OrthoDB" id="21336at10239"/>
<dbReference type="InterPro" id="IPR003615">
    <property type="entry name" value="HNH_nuc"/>
</dbReference>
<dbReference type="InterPro" id="IPR044925">
    <property type="entry name" value="His-Me_finger_sf"/>
</dbReference>
<organism evidence="2 3">
    <name type="scientific">Cellulophaga phage phi19:3</name>
    <dbReference type="NCBI Taxonomy" id="1327971"/>
    <lineage>
        <taxon>Viruses</taxon>
        <taxon>Duplodnaviria</taxon>
        <taxon>Heunggongvirae</taxon>
        <taxon>Uroviricota</taxon>
        <taxon>Caudoviricetes</taxon>
        <taxon>Pachyviridae</taxon>
        <taxon>Baltivirus</taxon>
        <taxon>Baltivirus phi19tres</taxon>
    </lineage>
</organism>
<sequence length="179" mass="20507">MNDENKLEPLWLDISGYDGLYQANRRGDIRKCNSKILVKQIYRSGYLCVFLLDSKGKQKSKQVHRLIAETFIPNPDNKPQVNHINGIKDCNSTGNLEWNTAKENVKHAIDNRLMKTGCERSNSYFDSNQIELIKQCIEKGISQKLIADSFGVSTVTISDIKLKKRYKSEKRLTVANKNQ</sequence>
<evidence type="ECO:0000313" key="3">
    <source>
        <dbReference type="Proteomes" id="UP000014731"/>
    </source>
</evidence>
<accession>R9ZYD0</accession>
<keyword evidence="2" id="KW-0378">Hydrolase</keyword>
<reference evidence="3" key="2">
    <citation type="submission" date="2013-03" db="EMBL/GenBank/DDBJ databases">
        <title>The Cellulophaga phages: a novel, diverse, and globally ubiquitous model system.</title>
        <authorList>
            <person name="Holmfeldt K."/>
            <person name="Solonenko N."/>
            <person name="Shah M."/>
            <person name="Corrier K."/>
            <person name="Riemann L."/>
            <person name="VerBerkmoes N.C."/>
            <person name="Sullivan M.B."/>
        </authorList>
    </citation>
    <scope>NUCLEOTIDE SEQUENCE [LARGE SCALE GENOMIC DNA]</scope>
</reference>
<dbReference type="Proteomes" id="UP000014731">
    <property type="component" value="Segment"/>
</dbReference>
<feature type="domain" description="HNH nuclease" evidence="1">
    <location>
        <begin position="61"/>
        <end position="105"/>
    </location>
</feature>
<gene>
    <name evidence="2" type="ORF">Phi19:3_gp106</name>
</gene>
<protein>
    <submittedName>
        <fullName evidence="2">HNH endonuclease</fullName>
    </submittedName>
</protein>
<evidence type="ECO:0000259" key="1">
    <source>
        <dbReference type="Pfam" id="PF13392"/>
    </source>
</evidence>
<dbReference type="SUPFAM" id="SSF54060">
    <property type="entry name" value="His-Me finger endonucleases"/>
    <property type="match status" value="1"/>
</dbReference>
<keyword evidence="2" id="KW-0255">Endonuclease</keyword>
<name>R9ZYD0_9CAUD</name>
<evidence type="ECO:0000313" key="2">
    <source>
        <dbReference type="EMBL" id="AGO47510.1"/>
    </source>
</evidence>
<dbReference type="EMBL" id="KC821608">
    <property type="protein sequence ID" value="AGO47510.1"/>
    <property type="molecule type" value="Genomic_DNA"/>
</dbReference>
<dbReference type="GO" id="GO:0004519">
    <property type="term" value="F:endonuclease activity"/>
    <property type="evidence" value="ECO:0007669"/>
    <property type="project" value="UniProtKB-KW"/>
</dbReference>
<keyword evidence="2" id="KW-0540">Nuclease</keyword>
<keyword evidence="3" id="KW-1185">Reference proteome</keyword>
<dbReference type="KEGG" id="vg:16881065"/>
<dbReference type="Gene3D" id="3.90.75.20">
    <property type="match status" value="1"/>
</dbReference>
<dbReference type="Pfam" id="PF13392">
    <property type="entry name" value="HNH_3"/>
    <property type="match status" value="1"/>
</dbReference>
<reference evidence="2 3" key="1">
    <citation type="journal article" date="2013" name="Proc. Natl. Acad. Sci. U.S.A.">
        <title>Twelve previously unknown phage genera are ubiquitous in global oceans.</title>
        <authorList>
            <person name="Holmfeldt K."/>
            <person name="Solonenko N."/>
            <person name="Shah M."/>
            <person name="Corrier K."/>
            <person name="Riemann L."/>
            <person name="Verberkmoes N.C."/>
            <person name="Sullivan M.B."/>
        </authorList>
    </citation>
    <scope>NUCLEOTIDE SEQUENCE [LARGE SCALE GENOMIC DNA]</scope>
    <source>
        <strain evidence="2">Phi19:3</strain>
    </source>
</reference>